<name>A0A914Q956_9BILA</name>
<sequence>MKCCKAGGCCCCCPNFPGRIFAWLIAFFIWYQIFIGVHIGLVSNLGLIFHAVIIIFWNACFLLTISSLFSAALTEPAEIDSKYKVPDEFLESSASNRTISFHRQLSKYANEHPELSFQLLDVGDFKYPRYCVHCQIFKPPRTHHCRTCEKCIPRMDHHCPVIGYFVYKQEVTTCVHFHNHKFFLLFLFWASILCLMGVTFISPQVVYLINTSGEPKYGSLTEVIPAMIVTSGLTNAIVCGLALFCFQMYLWWMLKNNETTLESHEDDDDEKPDYDLGKACLNIKSIFGKRKLLWFLPIPTTVGNGFTFVQKLRTENNIEE</sequence>
<dbReference type="Pfam" id="PF01529">
    <property type="entry name" value="DHHC"/>
    <property type="match status" value="1"/>
</dbReference>
<protein>
    <recommendedName>
        <fullName evidence="7">Palmitoyltransferase</fullName>
        <ecNumber evidence="7">2.3.1.225</ecNumber>
    </recommendedName>
</protein>
<dbReference type="WBParaSite" id="PDA_v2.g28110.t1">
    <property type="protein sequence ID" value="PDA_v2.g28110.t1"/>
    <property type="gene ID" value="PDA_v2.g28110"/>
</dbReference>
<dbReference type="EC" id="2.3.1.225" evidence="7"/>
<comment type="subcellular location">
    <subcellularLocation>
        <location evidence="1">Membrane</location>
        <topology evidence="1">Multi-pass membrane protein</topology>
    </subcellularLocation>
</comment>
<evidence type="ECO:0000313" key="9">
    <source>
        <dbReference type="Proteomes" id="UP000887578"/>
    </source>
</evidence>
<keyword evidence="5 7" id="KW-0472">Membrane</keyword>
<evidence type="ECO:0000256" key="2">
    <source>
        <dbReference type="ARBA" id="ARBA00022679"/>
    </source>
</evidence>
<feature type="transmembrane region" description="Helical" evidence="7">
    <location>
        <begin position="47"/>
        <end position="74"/>
    </location>
</feature>
<keyword evidence="6 7" id="KW-0012">Acyltransferase</keyword>
<evidence type="ECO:0000256" key="4">
    <source>
        <dbReference type="ARBA" id="ARBA00022989"/>
    </source>
</evidence>
<evidence type="ECO:0000256" key="7">
    <source>
        <dbReference type="RuleBase" id="RU079119"/>
    </source>
</evidence>
<keyword evidence="3 7" id="KW-0812">Transmembrane</keyword>
<evidence type="ECO:0000256" key="3">
    <source>
        <dbReference type="ARBA" id="ARBA00022692"/>
    </source>
</evidence>
<feature type="transmembrane region" description="Helical" evidence="7">
    <location>
        <begin position="223"/>
        <end position="246"/>
    </location>
</feature>
<evidence type="ECO:0000256" key="5">
    <source>
        <dbReference type="ARBA" id="ARBA00023136"/>
    </source>
</evidence>
<accession>A0A914Q956</accession>
<dbReference type="GO" id="GO:0016020">
    <property type="term" value="C:membrane"/>
    <property type="evidence" value="ECO:0007669"/>
    <property type="project" value="UniProtKB-SubCell"/>
</dbReference>
<feature type="domain" description="Palmitoyltransferase DHHC" evidence="8">
    <location>
        <begin position="126"/>
        <end position="264"/>
    </location>
</feature>
<evidence type="ECO:0000259" key="8">
    <source>
        <dbReference type="Pfam" id="PF01529"/>
    </source>
</evidence>
<dbReference type="GO" id="GO:0019706">
    <property type="term" value="F:protein-cysteine S-palmitoyltransferase activity"/>
    <property type="evidence" value="ECO:0007669"/>
    <property type="project" value="UniProtKB-EC"/>
</dbReference>
<keyword evidence="2 7" id="KW-0808">Transferase</keyword>
<proteinExistence type="inferred from homology"/>
<dbReference type="AlphaFoldDB" id="A0A914Q956"/>
<feature type="transmembrane region" description="Helical" evidence="7">
    <location>
        <begin position="20"/>
        <end position="41"/>
    </location>
</feature>
<organism evidence="9 10">
    <name type="scientific">Panagrolaimus davidi</name>
    <dbReference type="NCBI Taxonomy" id="227884"/>
    <lineage>
        <taxon>Eukaryota</taxon>
        <taxon>Metazoa</taxon>
        <taxon>Ecdysozoa</taxon>
        <taxon>Nematoda</taxon>
        <taxon>Chromadorea</taxon>
        <taxon>Rhabditida</taxon>
        <taxon>Tylenchina</taxon>
        <taxon>Panagrolaimomorpha</taxon>
        <taxon>Panagrolaimoidea</taxon>
        <taxon>Panagrolaimidae</taxon>
        <taxon>Panagrolaimus</taxon>
    </lineage>
</organism>
<comment type="domain">
    <text evidence="7">The DHHC domain is required for palmitoyltransferase activity.</text>
</comment>
<evidence type="ECO:0000313" key="10">
    <source>
        <dbReference type="WBParaSite" id="PDA_v2.g28110.t1"/>
    </source>
</evidence>
<reference evidence="10" key="1">
    <citation type="submission" date="2022-11" db="UniProtKB">
        <authorList>
            <consortium name="WormBaseParasite"/>
        </authorList>
    </citation>
    <scope>IDENTIFICATION</scope>
</reference>
<dbReference type="Proteomes" id="UP000887578">
    <property type="component" value="Unplaced"/>
</dbReference>
<dbReference type="InterPro" id="IPR039859">
    <property type="entry name" value="PFA4/ZDH16/20/ERF2-like"/>
</dbReference>
<dbReference type="InterPro" id="IPR001594">
    <property type="entry name" value="Palmitoyltrfase_DHHC"/>
</dbReference>
<evidence type="ECO:0000256" key="6">
    <source>
        <dbReference type="ARBA" id="ARBA00023315"/>
    </source>
</evidence>
<dbReference type="PANTHER" id="PTHR12246">
    <property type="entry name" value="PALMITOYLTRANSFERASE ZDHHC16"/>
    <property type="match status" value="1"/>
</dbReference>
<comment type="catalytic activity">
    <reaction evidence="7">
        <text>L-cysteinyl-[protein] + hexadecanoyl-CoA = S-hexadecanoyl-L-cysteinyl-[protein] + CoA</text>
        <dbReference type="Rhea" id="RHEA:36683"/>
        <dbReference type="Rhea" id="RHEA-COMP:10131"/>
        <dbReference type="Rhea" id="RHEA-COMP:11032"/>
        <dbReference type="ChEBI" id="CHEBI:29950"/>
        <dbReference type="ChEBI" id="CHEBI:57287"/>
        <dbReference type="ChEBI" id="CHEBI:57379"/>
        <dbReference type="ChEBI" id="CHEBI:74151"/>
        <dbReference type="EC" id="2.3.1.225"/>
    </reaction>
</comment>
<feature type="transmembrane region" description="Helical" evidence="7">
    <location>
        <begin position="182"/>
        <end position="203"/>
    </location>
</feature>
<comment type="similarity">
    <text evidence="7">Belongs to the DHHC palmitoyltransferase family.</text>
</comment>
<evidence type="ECO:0000256" key="1">
    <source>
        <dbReference type="ARBA" id="ARBA00004141"/>
    </source>
</evidence>
<dbReference type="PROSITE" id="PS50216">
    <property type="entry name" value="DHHC"/>
    <property type="match status" value="1"/>
</dbReference>
<keyword evidence="9" id="KW-1185">Reference proteome</keyword>
<keyword evidence="4 7" id="KW-1133">Transmembrane helix</keyword>